<evidence type="ECO:0000259" key="1">
    <source>
        <dbReference type="Pfam" id="PF04443"/>
    </source>
</evidence>
<name>A0A0K1PW47_9BACT</name>
<evidence type="ECO:0000313" key="3">
    <source>
        <dbReference type="Proteomes" id="UP000064967"/>
    </source>
</evidence>
<accession>A0A0K1PW47</accession>
<keyword evidence="3" id="KW-1185">Reference proteome</keyword>
<dbReference type="KEGG" id="llu:AKJ09_04028"/>
<dbReference type="InterPro" id="IPR007534">
    <property type="entry name" value="LuxE"/>
</dbReference>
<dbReference type="GO" id="GO:0047474">
    <property type="term" value="F:long-chain fatty acid--protein ligase activity"/>
    <property type="evidence" value="ECO:0007669"/>
    <property type="project" value="InterPro"/>
</dbReference>
<dbReference type="EMBL" id="CP012333">
    <property type="protein sequence ID" value="AKU97364.1"/>
    <property type="molecule type" value="Genomic_DNA"/>
</dbReference>
<feature type="domain" description="Acyl-protein synthetase LuxE" evidence="1">
    <location>
        <begin position="142"/>
        <end position="326"/>
    </location>
</feature>
<reference evidence="2 3" key="1">
    <citation type="submission" date="2015-08" db="EMBL/GenBank/DDBJ databases">
        <authorList>
            <person name="Babu N.S."/>
            <person name="Beckwith C.J."/>
            <person name="Beseler K.G."/>
            <person name="Brison A."/>
            <person name="Carone J.V."/>
            <person name="Caskin T.P."/>
            <person name="Diamond M."/>
            <person name="Durham M.E."/>
            <person name="Foxe J.M."/>
            <person name="Go M."/>
            <person name="Henderson B.A."/>
            <person name="Jones I.B."/>
            <person name="McGettigan J.A."/>
            <person name="Micheletti S.J."/>
            <person name="Nasrallah M.E."/>
            <person name="Ortiz D."/>
            <person name="Piller C.R."/>
            <person name="Privatt S.R."/>
            <person name="Schneider S.L."/>
            <person name="Sharp S."/>
            <person name="Smith T.C."/>
            <person name="Stanton J.D."/>
            <person name="Ullery H.E."/>
            <person name="Wilson R.J."/>
            <person name="Serrano M.G."/>
            <person name="Buck G."/>
            <person name="Lee V."/>
            <person name="Wang Y."/>
            <person name="Carvalho R."/>
            <person name="Voegtly L."/>
            <person name="Shi R."/>
            <person name="Duckworth R."/>
            <person name="Johnson A."/>
            <person name="Loviza R."/>
            <person name="Walstead R."/>
            <person name="Shah Z."/>
            <person name="Kiflezghi M."/>
            <person name="Wade K."/>
            <person name="Ball S.L."/>
            <person name="Bradley K.W."/>
            <person name="Asai D.J."/>
            <person name="Bowman C.A."/>
            <person name="Russell D.A."/>
            <person name="Pope W.H."/>
            <person name="Jacobs-Sera D."/>
            <person name="Hendrix R.W."/>
            <person name="Hatfull G.F."/>
        </authorList>
    </citation>
    <scope>NUCLEOTIDE SEQUENCE [LARGE SCALE GENOMIC DNA]</scope>
    <source>
        <strain evidence="2 3">DSM 27648</strain>
    </source>
</reference>
<dbReference type="GO" id="GO:0008218">
    <property type="term" value="P:bioluminescence"/>
    <property type="evidence" value="ECO:0007669"/>
    <property type="project" value="InterPro"/>
</dbReference>
<gene>
    <name evidence="2" type="ORF">AKJ09_04028</name>
</gene>
<dbReference type="PATRIC" id="fig|1391654.3.peg.4086"/>
<dbReference type="Proteomes" id="UP000064967">
    <property type="component" value="Chromosome"/>
</dbReference>
<dbReference type="Pfam" id="PF04443">
    <property type="entry name" value="LuxE"/>
    <property type="match status" value="1"/>
</dbReference>
<organism evidence="2 3">
    <name type="scientific">Labilithrix luteola</name>
    <dbReference type="NCBI Taxonomy" id="1391654"/>
    <lineage>
        <taxon>Bacteria</taxon>
        <taxon>Pseudomonadati</taxon>
        <taxon>Myxococcota</taxon>
        <taxon>Polyangia</taxon>
        <taxon>Polyangiales</taxon>
        <taxon>Labilitrichaceae</taxon>
        <taxon>Labilithrix</taxon>
    </lineage>
</organism>
<protein>
    <submittedName>
        <fullName evidence="2">Long-chain-fatty-acid--luciferin-component ligase</fullName>
    </submittedName>
</protein>
<dbReference type="AlphaFoldDB" id="A0A0K1PW47"/>
<keyword evidence="2" id="KW-0436">Ligase</keyword>
<evidence type="ECO:0000313" key="2">
    <source>
        <dbReference type="EMBL" id="AKU97364.1"/>
    </source>
</evidence>
<proteinExistence type="predicted"/>
<dbReference type="STRING" id="1391654.AKJ09_04028"/>
<sequence length="333" mass="35663">MGDKEALSSQLNELTASNSPEVADYWRRTNRGMGVPDVAFRGRSPYLFPEEAPARTFRTSGTSGQERGEAHYSARGMELMDLSIVTNARRNVVRGLERPIILRFVPPEALAPEMVMAHGMELIARTFGHPELSACLVSPSGVDFPLLLSRLDTAVSHGIPVVLIGGSFAYVNVCDALEGMGRSWELPKGSRMIDAGGFKGRSRVVGVDALRSMVGRTFGIASSECTNLFGMTELASQLYDAADVAVGPIGERPKGSTSFVQPRVRDSLDLSLRTEGKGLLEVADLCILDRPHVVLTGDRGVARPEGVAITGRIERGQSRGCSLTLDAMTGGAS</sequence>